<evidence type="ECO:0000256" key="2">
    <source>
        <dbReference type="ARBA" id="ARBA00022801"/>
    </source>
</evidence>
<dbReference type="GO" id="GO:0009253">
    <property type="term" value="P:peptidoglycan catabolic process"/>
    <property type="evidence" value="ECO:0007669"/>
    <property type="project" value="InterPro"/>
</dbReference>
<evidence type="ECO:0000313" key="6">
    <source>
        <dbReference type="Proteomes" id="UP000028780"/>
    </source>
</evidence>
<dbReference type="SMART" id="SM00641">
    <property type="entry name" value="Glyco_25"/>
    <property type="match status" value="1"/>
</dbReference>
<keyword evidence="3 5" id="KW-0326">Glycosidase</keyword>
<dbReference type="SUPFAM" id="SSF51445">
    <property type="entry name" value="(Trans)glycosidases"/>
    <property type="match status" value="1"/>
</dbReference>
<reference evidence="5 7" key="2">
    <citation type="submission" date="2017-06" db="EMBL/GenBank/DDBJ databases">
        <authorList>
            <consortium name="Pathogen Informatics"/>
        </authorList>
    </citation>
    <scope>NUCLEOTIDE SEQUENCE [LARGE SCALE GENOMIC DNA]</scope>
    <source>
        <strain evidence="5 7">NCTC13015</strain>
    </source>
</reference>
<sequence>MHARNARQNTLKALIAAVVTAALTFTLLVASPFGQKSADAQALPGLINGVDVAAHQHPGGGPIDWRMVAGPGGQQFAFIKATEGTSYVNDFYTQDAQAAGEAGMKVGAYHYARPATDPIAQARHFADTINAGPRNQLPPVLDLEVNEGLGPVQLAAWTQIFMAELEARTGRTPMLYTYRYFWYERMDNTNAFTRYPLWLAAYQNQPPAPVGGWDHLSFWQRSDSGRVPGIDAVVDMNLFNGNAGQFMSFAAGNLNAGGGVLEKFQASDSGELAVLEQDNTALVVAILALAGGALGIAGLAEAADQAGFSEQDARNIADMVGQLAAEGELPVEDLRNMMIGDYQIGDLLILLDNATK</sequence>
<evidence type="ECO:0000313" key="5">
    <source>
        <dbReference type="EMBL" id="SNV67601.1"/>
    </source>
</evidence>
<evidence type="ECO:0000256" key="1">
    <source>
        <dbReference type="ARBA" id="ARBA00010646"/>
    </source>
</evidence>
<keyword evidence="2 4" id="KW-0378">Hydrolase</keyword>
<dbReference type="Proteomes" id="UP000028780">
    <property type="component" value="Chromosome"/>
</dbReference>
<evidence type="ECO:0000313" key="4">
    <source>
        <dbReference type="EMBL" id="AIJ33360.1"/>
    </source>
</evidence>
<evidence type="ECO:0000313" key="7">
    <source>
        <dbReference type="Proteomes" id="UP000215374"/>
    </source>
</evidence>
<dbReference type="PANTHER" id="PTHR34135:SF2">
    <property type="entry name" value="LYSOZYME"/>
    <property type="match status" value="1"/>
</dbReference>
<keyword evidence="6" id="KW-1185">Reference proteome</keyword>
<dbReference type="EMBL" id="CP009211">
    <property type="protein sequence ID" value="AIJ33360.1"/>
    <property type="molecule type" value="Genomic_DNA"/>
</dbReference>
<dbReference type="Pfam" id="PF01183">
    <property type="entry name" value="Glyco_hydro_25"/>
    <property type="match status" value="1"/>
</dbReference>
<dbReference type="Proteomes" id="UP000215374">
    <property type="component" value="Chromosome 1"/>
</dbReference>
<dbReference type="HOGENOM" id="CLU_045649_0_0_11"/>
<dbReference type="GO" id="GO:0003796">
    <property type="term" value="F:lysozyme activity"/>
    <property type="evidence" value="ECO:0007669"/>
    <property type="project" value="UniProtKB-EC"/>
</dbReference>
<dbReference type="Gene3D" id="3.20.20.80">
    <property type="entry name" value="Glycosidases"/>
    <property type="match status" value="1"/>
</dbReference>
<dbReference type="InterPro" id="IPR017853">
    <property type="entry name" value="GH"/>
</dbReference>
<dbReference type="GO" id="GO:0016998">
    <property type="term" value="P:cell wall macromolecule catabolic process"/>
    <property type="evidence" value="ECO:0007669"/>
    <property type="project" value="InterPro"/>
</dbReference>
<comment type="similarity">
    <text evidence="1">Belongs to the glycosyl hydrolase 25 family.</text>
</comment>
<dbReference type="KEGG" id="cii:CIMIT_05110"/>
<dbReference type="AlphaFoldDB" id="A0A076NNH8"/>
<dbReference type="PROSITE" id="PS51904">
    <property type="entry name" value="GLYCOSYL_HYDROL_F25_2"/>
    <property type="match status" value="1"/>
</dbReference>
<dbReference type="PANTHER" id="PTHR34135">
    <property type="entry name" value="LYSOZYME"/>
    <property type="match status" value="1"/>
</dbReference>
<proteinExistence type="inferred from homology"/>
<dbReference type="InterPro" id="IPR002053">
    <property type="entry name" value="Glyco_hydro_25"/>
</dbReference>
<dbReference type="EMBL" id="LT906467">
    <property type="protein sequence ID" value="SNV67601.1"/>
    <property type="molecule type" value="Genomic_DNA"/>
</dbReference>
<dbReference type="eggNOG" id="COG3757">
    <property type="taxonomic scope" value="Bacteria"/>
</dbReference>
<reference evidence="4 6" key="1">
    <citation type="submission" date="2014-08" db="EMBL/GenBank/DDBJ databases">
        <title>Complete genome sequence of Corynebacterium imitans DSM 44264, isolated from a five-month-old boy with suspected pharyngeal diphtheria.</title>
        <authorList>
            <person name="Mollmann S."/>
            <person name="Albersmeier A."/>
            <person name="Ruckert C."/>
            <person name="Tauch A."/>
        </authorList>
    </citation>
    <scope>NUCLEOTIDE SEQUENCE [LARGE SCALE GENOMIC DNA]</scope>
    <source>
        <strain evidence="4 6">DSM 44264</strain>
    </source>
</reference>
<organism evidence="4 6">
    <name type="scientific">Corynebacterium imitans</name>
    <dbReference type="NCBI Taxonomy" id="156978"/>
    <lineage>
        <taxon>Bacteria</taxon>
        <taxon>Bacillati</taxon>
        <taxon>Actinomycetota</taxon>
        <taxon>Actinomycetes</taxon>
        <taxon>Mycobacteriales</taxon>
        <taxon>Corynebacteriaceae</taxon>
        <taxon>Corynebacterium</taxon>
    </lineage>
</organism>
<evidence type="ECO:0000256" key="3">
    <source>
        <dbReference type="ARBA" id="ARBA00023295"/>
    </source>
</evidence>
<protein>
    <submittedName>
        <fullName evidence="4">Hydrolase</fullName>
    </submittedName>
    <submittedName>
        <fullName evidence="5">Lysozyme M1</fullName>
        <ecNumber evidence="5">3.2.1.17</ecNumber>
    </submittedName>
</protein>
<dbReference type="CDD" id="cd00599">
    <property type="entry name" value="GH25_muramidase"/>
    <property type="match status" value="1"/>
</dbReference>
<dbReference type="OrthoDB" id="287365at2"/>
<dbReference type="EC" id="3.2.1.17" evidence="5"/>
<dbReference type="GO" id="GO:0016052">
    <property type="term" value="P:carbohydrate catabolic process"/>
    <property type="evidence" value="ECO:0007669"/>
    <property type="project" value="TreeGrafter"/>
</dbReference>
<accession>A0A076NNH8</accession>
<name>A0A076NNH8_9CORY</name>
<gene>
    <name evidence="5" type="primary">acm_1</name>
    <name evidence="4" type="ORF">CIMIT_05110</name>
    <name evidence="5" type="ORF">SAMEA4535761_01087</name>
</gene>
<dbReference type="STRING" id="156978.CIMIT_05110"/>
<dbReference type="InterPro" id="IPR018077">
    <property type="entry name" value="Glyco_hydro_fam25_subgr"/>
</dbReference>